<evidence type="ECO:0000313" key="2">
    <source>
        <dbReference type="Proteomes" id="UP000247465"/>
    </source>
</evidence>
<proteinExistence type="predicted"/>
<dbReference type="Proteomes" id="UP000247465">
    <property type="component" value="Chromosome"/>
</dbReference>
<evidence type="ECO:0000313" key="1">
    <source>
        <dbReference type="EMBL" id="AWT58979.1"/>
    </source>
</evidence>
<sequence length="45" mass="5115">MYISKLFNQILDWLEFSGIIAGRGDNENSWEGNIKVLILLSGVFI</sequence>
<gene>
    <name evidence="1" type="ORF">DF168_00151</name>
</gene>
<reference evidence="1 2" key="1">
    <citation type="submission" date="2018-06" db="EMBL/GenBank/DDBJ databases">
        <title>Draft Genome Sequence of a Novel Marine Bacterium Related to the Verrucomicrobia.</title>
        <authorList>
            <person name="Vosseberg J."/>
            <person name="Martijn J."/>
            <person name="Ettema T.J.G."/>
        </authorList>
    </citation>
    <scope>NUCLEOTIDE SEQUENCE [LARGE SCALE GENOMIC DNA]</scope>
    <source>
        <strain evidence="1">TARA_B100001123</strain>
    </source>
</reference>
<dbReference type="EMBL" id="CP029803">
    <property type="protein sequence ID" value="AWT58979.1"/>
    <property type="molecule type" value="Genomic_DNA"/>
</dbReference>
<dbReference type="AlphaFoldDB" id="A0A2Z4AAW4"/>
<protein>
    <submittedName>
        <fullName evidence="1">Uncharacterized protein</fullName>
    </submittedName>
</protein>
<dbReference type="KEGG" id="mtar:DF168_00151"/>
<accession>A0A2Z4AAW4</accession>
<organism evidence="1 2">
    <name type="scientific">Candidatus Moanibacter tarae</name>
    <dbReference type="NCBI Taxonomy" id="2200854"/>
    <lineage>
        <taxon>Bacteria</taxon>
        <taxon>Pseudomonadati</taxon>
        <taxon>Verrucomicrobiota</taxon>
        <taxon>Opitutia</taxon>
        <taxon>Puniceicoccales</taxon>
        <taxon>Puniceicoccales incertae sedis</taxon>
        <taxon>Candidatus Moanibacter</taxon>
    </lineage>
</organism>
<name>A0A2Z4AAW4_9BACT</name>